<keyword evidence="10" id="KW-1185">Reference proteome</keyword>
<feature type="transmembrane region" description="Helical" evidence="7">
    <location>
        <begin position="54"/>
        <end position="74"/>
    </location>
</feature>
<dbReference type="OrthoDB" id="9786870at2"/>
<dbReference type="InterPro" id="IPR000917">
    <property type="entry name" value="Sulfatase_N"/>
</dbReference>
<evidence type="ECO:0000256" key="4">
    <source>
        <dbReference type="ARBA" id="ARBA00022692"/>
    </source>
</evidence>
<evidence type="ECO:0000256" key="7">
    <source>
        <dbReference type="SAM" id="Phobius"/>
    </source>
</evidence>
<proteinExistence type="predicted"/>
<keyword evidence="4 7" id="KW-0812">Transmembrane</keyword>
<dbReference type="CDD" id="cd16017">
    <property type="entry name" value="LptA"/>
    <property type="match status" value="1"/>
</dbReference>
<dbReference type="PANTHER" id="PTHR30443:SF2">
    <property type="entry name" value="PHOSPHOETHANOLAMINE TRANSFERASE EPTC"/>
    <property type="match status" value="1"/>
</dbReference>
<keyword evidence="5 7" id="KW-1133">Transmembrane helix</keyword>
<feature type="transmembrane region" description="Helical" evidence="7">
    <location>
        <begin position="30"/>
        <end position="47"/>
    </location>
</feature>
<organism evidence="9 10">
    <name type="scientific">Succiniclasticum ruminis</name>
    <dbReference type="NCBI Taxonomy" id="40841"/>
    <lineage>
        <taxon>Bacteria</taxon>
        <taxon>Bacillati</taxon>
        <taxon>Bacillota</taxon>
        <taxon>Negativicutes</taxon>
        <taxon>Acidaminococcales</taxon>
        <taxon>Acidaminococcaceae</taxon>
        <taxon>Succiniclasticum</taxon>
    </lineage>
</organism>
<evidence type="ECO:0000256" key="5">
    <source>
        <dbReference type="ARBA" id="ARBA00022989"/>
    </source>
</evidence>
<keyword evidence="2" id="KW-1003">Cell membrane</keyword>
<dbReference type="Proteomes" id="UP000198943">
    <property type="component" value="Unassembled WGS sequence"/>
</dbReference>
<feature type="transmembrane region" description="Helical" evidence="7">
    <location>
        <begin position="113"/>
        <end position="133"/>
    </location>
</feature>
<evidence type="ECO:0000256" key="6">
    <source>
        <dbReference type="ARBA" id="ARBA00023136"/>
    </source>
</evidence>
<dbReference type="Pfam" id="PF00884">
    <property type="entry name" value="Sulfatase"/>
    <property type="match status" value="1"/>
</dbReference>
<feature type="transmembrane region" description="Helical" evidence="7">
    <location>
        <begin position="199"/>
        <end position="217"/>
    </location>
</feature>
<dbReference type="InterPro" id="IPR017850">
    <property type="entry name" value="Alkaline_phosphatase_core_sf"/>
</dbReference>
<evidence type="ECO:0000256" key="1">
    <source>
        <dbReference type="ARBA" id="ARBA00004651"/>
    </source>
</evidence>
<dbReference type="InterPro" id="IPR058130">
    <property type="entry name" value="PEA_transf_C"/>
</dbReference>
<keyword evidence="3 9" id="KW-0808">Transferase</keyword>
<evidence type="ECO:0000313" key="10">
    <source>
        <dbReference type="Proteomes" id="UP000198943"/>
    </source>
</evidence>
<dbReference type="SUPFAM" id="SSF53649">
    <property type="entry name" value="Alkaline phosphatase-like"/>
    <property type="match status" value="1"/>
</dbReference>
<name>A0A1G6HM78_9FIRM</name>
<evidence type="ECO:0000256" key="3">
    <source>
        <dbReference type="ARBA" id="ARBA00022679"/>
    </source>
</evidence>
<dbReference type="EMBL" id="FMYW01000001">
    <property type="protein sequence ID" value="SDB95228.1"/>
    <property type="molecule type" value="Genomic_DNA"/>
</dbReference>
<gene>
    <name evidence="9" type="ORF">SAMN04487864_10181</name>
</gene>
<accession>A0A1G6HM78</accession>
<feature type="domain" description="Sulfatase N-terminal" evidence="8">
    <location>
        <begin position="264"/>
        <end position="539"/>
    </location>
</feature>
<keyword evidence="6 7" id="KW-0472">Membrane</keyword>
<feature type="transmembrane region" description="Helical" evidence="7">
    <location>
        <begin position="86"/>
        <end position="106"/>
    </location>
</feature>
<dbReference type="InterPro" id="IPR040423">
    <property type="entry name" value="PEA_transferase"/>
</dbReference>
<dbReference type="Gene3D" id="3.40.720.10">
    <property type="entry name" value="Alkaline Phosphatase, subunit A"/>
    <property type="match status" value="1"/>
</dbReference>
<dbReference type="PANTHER" id="PTHR30443">
    <property type="entry name" value="INNER MEMBRANE PROTEIN"/>
    <property type="match status" value="1"/>
</dbReference>
<dbReference type="GO" id="GO:0016776">
    <property type="term" value="F:phosphotransferase activity, phosphate group as acceptor"/>
    <property type="evidence" value="ECO:0007669"/>
    <property type="project" value="TreeGrafter"/>
</dbReference>
<comment type="subcellular location">
    <subcellularLocation>
        <location evidence="1">Cell membrane</location>
        <topology evidence="1">Multi-pass membrane protein</topology>
    </subcellularLocation>
</comment>
<reference evidence="10" key="1">
    <citation type="submission" date="2016-10" db="EMBL/GenBank/DDBJ databases">
        <authorList>
            <person name="Varghese N."/>
            <person name="Submissions S."/>
        </authorList>
    </citation>
    <scope>NUCLEOTIDE SEQUENCE [LARGE SCALE GENOMIC DNA]</scope>
    <source>
        <strain evidence="10">DSM 11005</strain>
    </source>
</reference>
<evidence type="ECO:0000259" key="8">
    <source>
        <dbReference type="Pfam" id="PF00884"/>
    </source>
</evidence>
<feature type="transmembrane region" description="Helical" evidence="7">
    <location>
        <begin position="167"/>
        <end position="187"/>
    </location>
</feature>
<sequence length="579" mass="65733">MLKTLLSVFGIFIVLTAVTTIAMNDFSPRHTLFLLADAILLTAGAKLMQEAKSYYRVMAAAMVVLCSVFVIRYVTPTAVKVWDVNIYFSFCLALVNIVLLISAILPRPVLQKLFLVLAGAALFAPILLCWGYYATELSWLNVDAIMAVLQTNSAEALEYVKDRTGGYSVLLALLFAAGLAVWVKLASRITAAKKSWKRIAGIVFFLVLNAVLVFRTGDNFVTSIFRETTDYQKNYNEYARQKEIRKQNLSHIMLQNNTGRKGIYFLVIGESQNTLRMSAYGYKLKTTPWLDSMKNNPNLLLFQHAYACQVQTVPALSYALTAKNQYNSVKMEQAVSLIDVAKAAGYQAVWLSNQVRFGGWGTPVTVIAEEADQKIWINSHQGNTLDTEYYDGELINRLQDIKRSDKMLIVVHLMGNHISYHSRYPAEFDKFKAEGKRSEYDNSILYNDYVMQQLIDKVSQWPEFQGLLYFSDHGESVEQERGHNPDRFVFEMAYIPMYMYFSPAYISANEKTFRVLQASQAQYFTNDLIFNTMLGIMDIRNEAFYEAENDLASPAYNGDVNRLKTLYGKRSIAEDVAAR</sequence>
<dbReference type="RefSeq" id="WP_093728872.1">
    <property type="nucleotide sequence ID" value="NZ_FMYW01000001.1"/>
</dbReference>
<protein>
    <submittedName>
        <fullName evidence="9">Heptose-I-phosphate ethanolaminephosphotransferase</fullName>
    </submittedName>
</protein>
<evidence type="ECO:0000256" key="2">
    <source>
        <dbReference type="ARBA" id="ARBA00022475"/>
    </source>
</evidence>
<dbReference type="AlphaFoldDB" id="A0A1G6HM78"/>
<evidence type="ECO:0000313" key="9">
    <source>
        <dbReference type="EMBL" id="SDB95228.1"/>
    </source>
</evidence>
<dbReference type="GO" id="GO:0009244">
    <property type="term" value="P:lipopolysaccharide core region biosynthetic process"/>
    <property type="evidence" value="ECO:0007669"/>
    <property type="project" value="TreeGrafter"/>
</dbReference>
<dbReference type="GO" id="GO:0005886">
    <property type="term" value="C:plasma membrane"/>
    <property type="evidence" value="ECO:0007669"/>
    <property type="project" value="UniProtKB-SubCell"/>
</dbReference>